<reference evidence="1" key="1">
    <citation type="submission" date="2022-10" db="EMBL/GenBank/DDBJ databases">
        <title>Tapping the CABI collections for fungal endophytes: first genome assemblies for Collariella, Neodidymelliopsis, Ascochyta clinopodiicola, Didymella pomorum, Didymosphaeria variabile, Neocosmospora piperis and Neocucurbitaria cava.</title>
        <authorList>
            <person name="Hill R."/>
        </authorList>
    </citation>
    <scope>NUCLEOTIDE SEQUENCE</scope>
    <source>
        <strain evidence="1">IMI 356814</strain>
    </source>
</reference>
<dbReference type="OrthoDB" id="437457at2759"/>
<keyword evidence="2" id="KW-1185">Reference proteome</keyword>
<comment type="caution">
    <text evidence="1">The sequence shown here is derived from an EMBL/GenBank/DDBJ whole genome shotgun (WGS) entry which is preliminary data.</text>
</comment>
<sequence>MSNSTCKPQLHWLDTKEIQPGYFEPKLDELLRVPGQTDYIGRGIQIVRGNILRGRPKNPDSLNIRYLDDLGTEELPVNDTLHGGPSAVCADGWGEKFWRGPIIAYLKVGNEYDAKKMTDMTLTAYRAAIDYLAYFLETEGSMIDSPGSSGTLSKRVMEDRSGKVKGVRINCLGDCAGDPNREFVAVDVPRAHPLFMLEGDDPLDIPGNFGESWAVYRYKGYKDASADEARNTHGRSLQLALSEEIAEDTSRWSESRWGEIPHWRLPDTTGSILVVNRTKKDLDVRKVQAVCKLVEERVMPLLAQEHELGRDAVLDELTPEVLEEFM</sequence>
<dbReference type="Proteomes" id="UP001140560">
    <property type="component" value="Unassembled WGS sequence"/>
</dbReference>
<accession>A0A9W9CMH9</accession>
<dbReference type="AlphaFoldDB" id="A0A9W9CMH9"/>
<organism evidence="1 2">
    <name type="scientific">Neocucurbitaria cava</name>
    <dbReference type="NCBI Taxonomy" id="798079"/>
    <lineage>
        <taxon>Eukaryota</taxon>
        <taxon>Fungi</taxon>
        <taxon>Dikarya</taxon>
        <taxon>Ascomycota</taxon>
        <taxon>Pezizomycotina</taxon>
        <taxon>Dothideomycetes</taxon>
        <taxon>Pleosporomycetidae</taxon>
        <taxon>Pleosporales</taxon>
        <taxon>Pleosporineae</taxon>
        <taxon>Cucurbitariaceae</taxon>
        <taxon>Neocucurbitaria</taxon>
    </lineage>
</organism>
<dbReference type="EMBL" id="JAPEUY010000009">
    <property type="protein sequence ID" value="KAJ4369942.1"/>
    <property type="molecule type" value="Genomic_DNA"/>
</dbReference>
<evidence type="ECO:0000313" key="1">
    <source>
        <dbReference type="EMBL" id="KAJ4369942.1"/>
    </source>
</evidence>
<protein>
    <submittedName>
        <fullName evidence="1">Uncharacterized protein</fullName>
    </submittedName>
</protein>
<evidence type="ECO:0000313" key="2">
    <source>
        <dbReference type="Proteomes" id="UP001140560"/>
    </source>
</evidence>
<proteinExistence type="predicted"/>
<name>A0A9W9CMH9_9PLEO</name>
<gene>
    <name evidence="1" type="ORF">N0V83_005706</name>
</gene>